<dbReference type="STRING" id="1349767.GJA_5543"/>
<evidence type="ECO:0000313" key="3">
    <source>
        <dbReference type="Proteomes" id="UP000027604"/>
    </source>
</evidence>
<dbReference type="EMBL" id="HG322949">
    <property type="protein sequence ID" value="CDG86134.1"/>
    <property type="molecule type" value="Genomic_DNA"/>
</dbReference>
<dbReference type="Pfam" id="PF11795">
    <property type="entry name" value="DUF3322"/>
    <property type="match status" value="1"/>
</dbReference>
<name>W0VBE8_9BURK</name>
<dbReference type="HOGENOM" id="CLU_1155205_0_0_4"/>
<proteinExistence type="predicted"/>
<dbReference type="KEGG" id="jag:GJA_5543"/>
<dbReference type="PATRIC" id="fig|1349767.4.peg.2557"/>
<keyword evidence="3" id="KW-1185">Reference proteome</keyword>
<sequence>MSVNHWTTPAVLHAQLLRLPDSGRLQAAHISGEALFPMTLNVRQPGAASLGEQFDEVRRWIRQLEEGTVKGYGCLIEWREINHRQLGRNRLPAQVMLADEVDAFRLIGRLADMRRFDQLAATTLAAFPQLAGWLECRPMTLLEQAPTWERMRAILQWFTGHPRPQLYLRQLDIAGVDGKFIETRKALLAELLDQVMPASAINAHAVGARQFEARYGLLVKPALIRFRLLDPGSYIGGLFA</sequence>
<reference evidence="2 3" key="1">
    <citation type="journal article" date="2015" name="Genome Announc.">
        <title>Genome Sequence of Mushroom Soft-Rot Pathogen Janthinobacterium agaricidamnosum.</title>
        <authorList>
            <person name="Graupner K."/>
            <person name="Lackner G."/>
            <person name="Hertweck C."/>
        </authorList>
    </citation>
    <scope>NUCLEOTIDE SEQUENCE [LARGE SCALE GENOMIC DNA]</scope>
    <source>
        <strain evidence="3">NBRC 102515 / DSM 9628</strain>
    </source>
</reference>
<evidence type="ECO:0000259" key="1">
    <source>
        <dbReference type="Pfam" id="PF11795"/>
    </source>
</evidence>
<protein>
    <recommendedName>
        <fullName evidence="1">DUF3322 domain-containing protein</fullName>
    </recommendedName>
</protein>
<evidence type="ECO:0000313" key="2">
    <source>
        <dbReference type="EMBL" id="CDG86134.1"/>
    </source>
</evidence>
<dbReference type="InterPro" id="IPR024537">
    <property type="entry name" value="DUF3322"/>
</dbReference>
<dbReference type="RefSeq" id="WP_051781340.1">
    <property type="nucleotide sequence ID" value="NZ_BCTH01000161.1"/>
</dbReference>
<dbReference type="AlphaFoldDB" id="W0VBE8"/>
<accession>W0VBE8</accession>
<dbReference type="eggNOG" id="COG4924">
    <property type="taxonomic scope" value="Bacteria"/>
</dbReference>
<organism evidence="2 3">
    <name type="scientific">Janthinobacterium agaricidamnosum NBRC 102515 = DSM 9628</name>
    <dbReference type="NCBI Taxonomy" id="1349767"/>
    <lineage>
        <taxon>Bacteria</taxon>
        <taxon>Pseudomonadati</taxon>
        <taxon>Pseudomonadota</taxon>
        <taxon>Betaproteobacteria</taxon>
        <taxon>Burkholderiales</taxon>
        <taxon>Oxalobacteraceae</taxon>
        <taxon>Janthinobacterium</taxon>
    </lineage>
</organism>
<dbReference type="Proteomes" id="UP000027604">
    <property type="component" value="Chromosome I"/>
</dbReference>
<gene>
    <name evidence="2" type="ORF">GJA_5543</name>
</gene>
<feature type="domain" description="DUF3322" evidence="1">
    <location>
        <begin position="10"/>
        <end position="193"/>
    </location>
</feature>